<feature type="region of interest" description="Disordered" evidence="4">
    <location>
        <begin position="93"/>
        <end position="192"/>
    </location>
</feature>
<keyword evidence="2" id="KW-0863">Zinc-finger</keyword>
<evidence type="ECO:0000256" key="3">
    <source>
        <dbReference type="ARBA" id="ARBA00022833"/>
    </source>
</evidence>
<organism evidence="6 7">
    <name type="scientific">Carnegiea gigantea</name>
    <dbReference type="NCBI Taxonomy" id="171969"/>
    <lineage>
        <taxon>Eukaryota</taxon>
        <taxon>Viridiplantae</taxon>
        <taxon>Streptophyta</taxon>
        <taxon>Embryophyta</taxon>
        <taxon>Tracheophyta</taxon>
        <taxon>Spermatophyta</taxon>
        <taxon>Magnoliopsida</taxon>
        <taxon>eudicotyledons</taxon>
        <taxon>Gunneridae</taxon>
        <taxon>Pentapetalae</taxon>
        <taxon>Caryophyllales</taxon>
        <taxon>Cactineae</taxon>
        <taxon>Cactaceae</taxon>
        <taxon>Cactoideae</taxon>
        <taxon>Echinocereeae</taxon>
        <taxon>Carnegiea</taxon>
    </lineage>
</organism>
<reference evidence="6" key="1">
    <citation type="submission" date="2022-04" db="EMBL/GenBank/DDBJ databases">
        <title>Carnegiea gigantea Genome sequencing and assembly v2.</title>
        <authorList>
            <person name="Copetti D."/>
            <person name="Sanderson M.J."/>
            <person name="Burquez A."/>
            <person name="Wojciechowski M.F."/>
        </authorList>
    </citation>
    <scope>NUCLEOTIDE SEQUENCE</scope>
    <source>
        <strain evidence="6">SGP5-SGP5p</strain>
        <tissue evidence="6">Aerial part</tissue>
    </source>
</reference>
<evidence type="ECO:0000256" key="1">
    <source>
        <dbReference type="ARBA" id="ARBA00022723"/>
    </source>
</evidence>
<evidence type="ECO:0000256" key="2">
    <source>
        <dbReference type="ARBA" id="ARBA00022771"/>
    </source>
</evidence>
<evidence type="ECO:0000313" key="7">
    <source>
        <dbReference type="Proteomes" id="UP001153076"/>
    </source>
</evidence>
<dbReference type="CDD" id="cd19821">
    <property type="entry name" value="Bbox1_BBX-like"/>
    <property type="match status" value="1"/>
</dbReference>
<dbReference type="PANTHER" id="PTHR31717">
    <property type="entry name" value="ZINC FINGER PROTEIN CONSTANS-LIKE 10"/>
    <property type="match status" value="1"/>
</dbReference>
<dbReference type="SMART" id="SM00336">
    <property type="entry name" value="BBOX"/>
    <property type="match status" value="1"/>
</dbReference>
<evidence type="ECO:0000259" key="5">
    <source>
        <dbReference type="SMART" id="SM00336"/>
    </source>
</evidence>
<comment type="caution">
    <text evidence="6">The sequence shown here is derived from an EMBL/GenBank/DDBJ whole genome shotgun (WGS) entry which is preliminary data.</text>
</comment>
<evidence type="ECO:0000313" key="6">
    <source>
        <dbReference type="EMBL" id="KAJ8436236.1"/>
    </source>
</evidence>
<evidence type="ECO:0000256" key="4">
    <source>
        <dbReference type="SAM" id="MobiDB-lite"/>
    </source>
</evidence>
<feature type="compositionally biased region" description="Acidic residues" evidence="4">
    <location>
        <begin position="108"/>
        <end position="144"/>
    </location>
</feature>
<feature type="domain" description="B box-type" evidence="5">
    <location>
        <begin position="9"/>
        <end position="55"/>
    </location>
</feature>
<dbReference type="InterPro" id="IPR049808">
    <property type="entry name" value="CONSTANS-like_Bbox1"/>
</dbReference>
<gene>
    <name evidence="6" type="ORF">Cgig2_023411</name>
</gene>
<keyword evidence="7" id="KW-1185">Reference proteome</keyword>
<feature type="compositionally biased region" description="Low complexity" evidence="4">
    <location>
        <begin position="93"/>
        <end position="107"/>
    </location>
</feature>
<name>A0A9Q1K4F3_9CARY</name>
<dbReference type="InterPro" id="IPR000315">
    <property type="entry name" value="Znf_B-box"/>
</dbReference>
<proteinExistence type="predicted"/>
<feature type="compositionally biased region" description="Polar residues" evidence="4">
    <location>
        <begin position="147"/>
        <end position="165"/>
    </location>
</feature>
<dbReference type="GO" id="GO:0008270">
    <property type="term" value="F:zinc ion binding"/>
    <property type="evidence" value="ECO:0007669"/>
    <property type="project" value="UniProtKB-KW"/>
</dbReference>
<feature type="compositionally biased region" description="Acidic residues" evidence="4">
    <location>
        <begin position="168"/>
        <end position="187"/>
    </location>
</feature>
<accession>A0A9Q1K4F3</accession>
<keyword evidence="1" id="KW-0479">Metal-binding</keyword>
<sequence length="266" mass="29438">MKKGGGGGGGGGGCELCGGAARVYCESDRARLCWECDHKVHGANFLVGKHSRSLLCHRCQSPTPWTSSGSRIPPCMSVCLSCLSLAGANAHLQSQPPQQRLQQVESSSPDEDVEQDEEEEGGYASYSDDDDEEEDDDDDNDDENQVVPWTTASEKPDISVSSTSSEAAADDEDEDEDEDEDDDNDDDGNAKTTLFSSSVLKRKRESAFLHSSHNRRFYVTELSSLIIHEIRFYMLSNQTMSLDNWDMTSLECGIDRVLILWFSLRM</sequence>
<dbReference type="OrthoDB" id="153872at2759"/>
<keyword evidence="3" id="KW-0862">Zinc</keyword>
<dbReference type="EMBL" id="JAKOGI010000355">
    <property type="protein sequence ID" value="KAJ8436236.1"/>
    <property type="molecule type" value="Genomic_DNA"/>
</dbReference>
<dbReference type="AlphaFoldDB" id="A0A9Q1K4F3"/>
<dbReference type="PANTHER" id="PTHR31717:SF60">
    <property type="entry name" value="B-BOX TYPE ZINC FINGER FAMILY PROTEIN"/>
    <property type="match status" value="1"/>
</dbReference>
<protein>
    <recommendedName>
        <fullName evidence="5">B box-type domain-containing protein</fullName>
    </recommendedName>
</protein>
<dbReference type="Proteomes" id="UP001153076">
    <property type="component" value="Unassembled WGS sequence"/>
</dbReference>